<dbReference type="Proteomes" id="UP000807306">
    <property type="component" value="Unassembled WGS sequence"/>
</dbReference>
<dbReference type="EMBL" id="MU157916">
    <property type="protein sequence ID" value="KAF9523476.1"/>
    <property type="molecule type" value="Genomic_DNA"/>
</dbReference>
<sequence length="158" mass="18255">MGPRDHSHLSPMAGHRSFRPHSLDRYLRSSIPPLGSRVLETLENLHGVRISSYLDVGAVLSGSHNMMKKENLTMCRKLYRQGGPRIKDLVFQNARNSQVEEFFLEGLPHKPRLSNLKEIAVLGHREDQWEPFIFDHSEIYIFNSPNVQQLHLKYVRAS</sequence>
<gene>
    <name evidence="1" type="ORF">CPB83DRAFT_898704</name>
</gene>
<reference evidence="1" key="1">
    <citation type="submission" date="2020-11" db="EMBL/GenBank/DDBJ databases">
        <authorList>
            <consortium name="DOE Joint Genome Institute"/>
            <person name="Ahrendt S."/>
            <person name="Riley R."/>
            <person name="Andreopoulos W."/>
            <person name="Labutti K."/>
            <person name="Pangilinan J."/>
            <person name="Ruiz-Duenas F.J."/>
            <person name="Barrasa J.M."/>
            <person name="Sanchez-Garcia M."/>
            <person name="Camarero S."/>
            <person name="Miyauchi S."/>
            <person name="Serrano A."/>
            <person name="Linde D."/>
            <person name="Babiker R."/>
            <person name="Drula E."/>
            <person name="Ayuso-Fernandez I."/>
            <person name="Pacheco R."/>
            <person name="Padilla G."/>
            <person name="Ferreira P."/>
            <person name="Barriuso J."/>
            <person name="Kellner H."/>
            <person name="Castanera R."/>
            <person name="Alfaro M."/>
            <person name="Ramirez L."/>
            <person name="Pisabarro A.G."/>
            <person name="Kuo A."/>
            <person name="Tritt A."/>
            <person name="Lipzen A."/>
            <person name="He G."/>
            <person name="Yan M."/>
            <person name="Ng V."/>
            <person name="Cullen D."/>
            <person name="Martin F."/>
            <person name="Rosso M.-N."/>
            <person name="Henrissat B."/>
            <person name="Hibbett D."/>
            <person name="Martinez A.T."/>
            <person name="Grigoriev I.V."/>
        </authorList>
    </citation>
    <scope>NUCLEOTIDE SEQUENCE</scope>
    <source>
        <strain evidence="1">CBS 506.95</strain>
    </source>
</reference>
<dbReference type="AlphaFoldDB" id="A0A9P6E6K1"/>
<comment type="caution">
    <text evidence="1">The sequence shown here is derived from an EMBL/GenBank/DDBJ whole genome shotgun (WGS) entry which is preliminary data.</text>
</comment>
<protein>
    <submittedName>
        <fullName evidence="1">Uncharacterized protein</fullName>
    </submittedName>
</protein>
<name>A0A9P6E6K1_9AGAR</name>
<organism evidence="1 2">
    <name type="scientific">Crepidotus variabilis</name>
    <dbReference type="NCBI Taxonomy" id="179855"/>
    <lineage>
        <taxon>Eukaryota</taxon>
        <taxon>Fungi</taxon>
        <taxon>Dikarya</taxon>
        <taxon>Basidiomycota</taxon>
        <taxon>Agaricomycotina</taxon>
        <taxon>Agaricomycetes</taxon>
        <taxon>Agaricomycetidae</taxon>
        <taxon>Agaricales</taxon>
        <taxon>Agaricineae</taxon>
        <taxon>Crepidotaceae</taxon>
        <taxon>Crepidotus</taxon>
    </lineage>
</organism>
<evidence type="ECO:0000313" key="2">
    <source>
        <dbReference type="Proteomes" id="UP000807306"/>
    </source>
</evidence>
<proteinExistence type="predicted"/>
<accession>A0A9P6E6K1</accession>
<evidence type="ECO:0000313" key="1">
    <source>
        <dbReference type="EMBL" id="KAF9523476.1"/>
    </source>
</evidence>
<keyword evidence="2" id="KW-1185">Reference proteome</keyword>